<name>A0AAN7YZR6_9MYCE</name>
<evidence type="ECO:0000313" key="12">
    <source>
        <dbReference type="EMBL" id="KAK5578750.1"/>
    </source>
</evidence>
<comment type="subcellular location">
    <subcellularLocation>
        <location evidence="1">Membrane</location>
        <topology evidence="1">Multi-pass membrane protein</topology>
    </subcellularLocation>
</comment>
<dbReference type="SUPFAM" id="SSF81321">
    <property type="entry name" value="Family A G protein-coupled receptor-like"/>
    <property type="match status" value="1"/>
</dbReference>
<reference evidence="12 13" key="1">
    <citation type="submission" date="2023-11" db="EMBL/GenBank/DDBJ databases">
        <title>Dfirmibasis_genome.</title>
        <authorList>
            <person name="Edelbroek B."/>
            <person name="Kjellin J."/>
            <person name="Jerlstrom-Hultqvist J."/>
            <person name="Soderbom F."/>
        </authorList>
    </citation>
    <scope>NUCLEOTIDE SEQUENCE [LARGE SCALE GENOMIC DNA]</scope>
    <source>
        <strain evidence="12 13">TNS-C-14</strain>
    </source>
</reference>
<evidence type="ECO:0000256" key="7">
    <source>
        <dbReference type="ARBA" id="ARBA00023170"/>
    </source>
</evidence>
<evidence type="ECO:0000256" key="3">
    <source>
        <dbReference type="ARBA" id="ARBA00022692"/>
    </source>
</evidence>
<keyword evidence="8" id="KW-0807">Transducer</keyword>
<dbReference type="PANTHER" id="PTHR23112:SF23">
    <property type="entry name" value="CYCLIC AMP RECEPTOR 1-RELATED"/>
    <property type="match status" value="1"/>
</dbReference>
<feature type="transmembrane region" description="Helical" evidence="10">
    <location>
        <begin position="120"/>
        <end position="142"/>
    </location>
</feature>
<dbReference type="AlphaFoldDB" id="A0AAN7YZR6"/>
<evidence type="ECO:0000256" key="10">
    <source>
        <dbReference type="SAM" id="Phobius"/>
    </source>
</evidence>
<organism evidence="12 13">
    <name type="scientific">Dictyostelium firmibasis</name>
    <dbReference type="NCBI Taxonomy" id="79012"/>
    <lineage>
        <taxon>Eukaryota</taxon>
        <taxon>Amoebozoa</taxon>
        <taxon>Evosea</taxon>
        <taxon>Eumycetozoa</taxon>
        <taxon>Dictyostelia</taxon>
        <taxon>Dictyosteliales</taxon>
        <taxon>Dictyosteliaceae</taxon>
        <taxon>Dictyostelium</taxon>
    </lineage>
</organism>
<accession>A0AAN7YZR6</accession>
<keyword evidence="3 10" id="KW-0812">Transmembrane</keyword>
<feature type="transmembrane region" description="Helical" evidence="10">
    <location>
        <begin position="207"/>
        <end position="227"/>
    </location>
</feature>
<evidence type="ECO:0000256" key="9">
    <source>
        <dbReference type="SAM" id="MobiDB-lite"/>
    </source>
</evidence>
<dbReference type="GO" id="GO:0007166">
    <property type="term" value="P:cell surface receptor signaling pathway"/>
    <property type="evidence" value="ECO:0007669"/>
    <property type="project" value="InterPro"/>
</dbReference>
<dbReference type="InterPro" id="IPR000848">
    <property type="entry name" value="GPCR_cAMP"/>
</dbReference>
<keyword evidence="5" id="KW-0297">G-protein coupled receptor</keyword>
<dbReference type="GO" id="GO:0005886">
    <property type="term" value="C:plasma membrane"/>
    <property type="evidence" value="ECO:0007669"/>
    <property type="project" value="TreeGrafter"/>
</dbReference>
<sequence length="359" mass="41234">MTIMSDIIAQRTILLIADFSSIIGCSLVLIGFWRLKLLRNHITKIISLFCATSLFKDVISTIITLLYRPDQTESGFPCYLHAIVITFGSLACWLWTLMLSFSIYNLIVRREPEPERFEKYYFCLCYGLPLISTIVMLSTHIIQPVGGWCWIGDNYDGYRFGLFYGPFFFIWGTSAILVGLTSKYTYSVIRSSVSDNKDKHMTYQFKLINYIVVFLVCWVFAIVNRILNGLNQFPTVPNVLHTYFSVSHGFYASITFIYNNPLMWRYFGAKFLLIFSKFGLFVHAQQRLELNKNNNNPSPIMRSKNALDNGADSSVVELPCLSKADSLSLDAENNIETPKENDNQNHYNSNNINNKNDMI</sequence>
<evidence type="ECO:0000256" key="4">
    <source>
        <dbReference type="ARBA" id="ARBA00022989"/>
    </source>
</evidence>
<evidence type="ECO:0000313" key="13">
    <source>
        <dbReference type="Proteomes" id="UP001344447"/>
    </source>
</evidence>
<dbReference type="GO" id="GO:0030552">
    <property type="term" value="F:cAMP binding"/>
    <property type="evidence" value="ECO:0007669"/>
    <property type="project" value="InterPro"/>
</dbReference>
<dbReference type="PRINTS" id="PR02001">
    <property type="entry name" value="GCR1CAMPR"/>
</dbReference>
<dbReference type="GO" id="GO:0007189">
    <property type="term" value="P:adenylate cyclase-activating G protein-coupled receptor signaling pathway"/>
    <property type="evidence" value="ECO:0007669"/>
    <property type="project" value="TreeGrafter"/>
</dbReference>
<protein>
    <recommendedName>
        <fullName evidence="11">G-protein coupled receptors family 2 profile 2 domain-containing protein</fullName>
    </recommendedName>
</protein>
<dbReference type="InterPro" id="IPR022343">
    <property type="entry name" value="GCR1-cAMP_receptor"/>
</dbReference>
<dbReference type="Proteomes" id="UP001344447">
    <property type="component" value="Unassembled WGS sequence"/>
</dbReference>
<dbReference type="PROSITE" id="PS50261">
    <property type="entry name" value="G_PROTEIN_RECEP_F2_4"/>
    <property type="match status" value="1"/>
</dbReference>
<feature type="transmembrane region" description="Helical" evidence="10">
    <location>
        <begin position="79"/>
        <end position="108"/>
    </location>
</feature>
<evidence type="ECO:0000256" key="6">
    <source>
        <dbReference type="ARBA" id="ARBA00023136"/>
    </source>
</evidence>
<dbReference type="Pfam" id="PF05462">
    <property type="entry name" value="Dicty_CAR"/>
    <property type="match status" value="1"/>
</dbReference>
<dbReference type="Gene3D" id="1.20.1070.10">
    <property type="entry name" value="Rhodopsin 7-helix transmembrane proteins"/>
    <property type="match status" value="1"/>
</dbReference>
<keyword evidence="6 10" id="KW-0472">Membrane</keyword>
<evidence type="ECO:0000256" key="2">
    <source>
        <dbReference type="ARBA" id="ARBA00008360"/>
    </source>
</evidence>
<feature type="transmembrane region" description="Helical" evidence="10">
    <location>
        <begin position="12"/>
        <end position="33"/>
    </location>
</feature>
<feature type="compositionally biased region" description="Low complexity" evidence="9">
    <location>
        <begin position="344"/>
        <end position="359"/>
    </location>
</feature>
<proteinExistence type="inferred from homology"/>
<feature type="domain" description="G-protein coupled receptors family 2 profile 2" evidence="11">
    <location>
        <begin position="7"/>
        <end position="260"/>
    </location>
</feature>
<keyword evidence="13" id="KW-1185">Reference proteome</keyword>
<feature type="transmembrane region" description="Helical" evidence="10">
    <location>
        <begin position="239"/>
        <end position="259"/>
    </location>
</feature>
<feature type="region of interest" description="Disordered" evidence="9">
    <location>
        <begin position="335"/>
        <end position="359"/>
    </location>
</feature>
<dbReference type="FunFam" id="1.20.1070.10:FF:000404">
    <property type="entry name" value="Cyclic AMP receptor-like protein A"/>
    <property type="match status" value="1"/>
</dbReference>
<comment type="caution">
    <text evidence="12">The sequence shown here is derived from an EMBL/GenBank/DDBJ whole genome shotgun (WGS) entry which is preliminary data.</text>
</comment>
<keyword evidence="4 10" id="KW-1133">Transmembrane helix</keyword>
<evidence type="ECO:0000256" key="1">
    <source>
        <dbReference type="ARBA" id="ARBA00004141"/>
    </source>
</evidence>
<feature type="transmembrane region" description="Helical" evidence="10">
    <location>
        <begin position="45"/>
        <end position="67"/>
    </location>
</feature>
<dbReference type="InterPro" id="IPR017981">
    <property type="entry name" value="GPCR_2-like_7TM"/>
</dbReference>
<feature type="transmembrane region" description="Helical" evidence="10">
    <location>
        <begin position="162"/>
        <end position="186"/>
    </location>
</feature>
<dbReference type="CDD" id="cd14940">
    <property type="entry name" value="7tmE_cAMP_R_Slime_mold"/>
    <property type="match status" value="1"/>
</dbReference>
<dbReference type="EMBL" id="JAVFKY010000003">
    <property type="protein sequence ID" value="KAK5578750.1"/>
    <property type="molecule type" value="Genomic_DNA"/>
</dbReference>
<evidence type="ECO:0000256" key="5">
    <source>
        <dbReference type="ARBA" id="ARBA00023040"/>
    </source>
</evidence>
<dbReference type="PRINTS" id="PR00247">
    <property type="entry name" value="GPCRCAMP"/>
</dbReference>
<evidence type="ECO:0000259" key="11">
    <source>
        <dbReference type="PROSITE" id="PS50261"/>
    </source>
</evidence>
<dbReference type="PANTHER" id="PTHR23112">
    <property type="entry name" value="G PROTEIN-COUPLED RECEPTOR 157-RELATED"/>
    <property type="match status" value="1"/>
</dbReference>
<gene>
    <name evidence="12" type="ORF">RB653_008423</name>
</gene>
<comment type="similarity">
    <text evidence="2">Belongs to the G-protein coupled receptor 5 family.</text>
</comment>
<evidence type="ECO:0000256" key="8">
    <source>
        <dbReference type="ARBA" id="ARBA00023224"/>
    </source>
</evidence>
<keyword evidence="7" id="KW-0675">Receptor</keyword>
<dbReference type="GO" id="GO:0004930">
    <property type="term" value="F:G protein-coupled receptor activity"/>
    <property type="evidence" value="ECO:0007669"/>
    <property type="project" value="UniProtKB-KW"/>
</dbReference>